<organism evidence="6">
    <name type="scientific">uncultured Desulfobacterium sp</name>
    <dbReference type="NCBI Taxonomy" id="201089"/>
    <lineage>
        <taxon>Bacteria</taxon>
        <taxon>Pseudomonadati</taxon>
        <taxon>Thermodesulfobacteriota</taxon>
        <taxon>Desulfobacteria</taxon>
        <taxon>Desulfobacterales</taxon>
        <taxon>Desulfobacteriaceae</taxon>
        <taxon>Desulfobacterium</taxon>
        <taxon>environmental samples</taxon>
    </lineage>
</organism>
<dbReference type="GO" id="GO:0046872">
    <property type="term" value="F:metal ion binding"/>
    <property type="evidence" value="ECO:0007669"/>
    <property type="project" value="UniProtKB-KW"/>
</dbReference>
<dbReference type="EMBL" id="FR695868">
    <property type="protein sequence ID" value="CBX28704.1"/>
    <property type="molecule type" value="Genomic_DNA"/>
</dbReference>
<feature type="binding site" evidence="4">
    <location>
        <position position="59"/>
    </location>
    <ligand>
        <name>substrate</name>
    </ligand>
</feature>
<keyword evidence="5" id="KW-0479">Metal-binding</keyword>
<comment type="cofactor">
    <cofactor evidence="5">
        <name>Mg(2+)</name>
        <dbReference type="ChEBI" id="CHEBI:18420"/>
    </cofactor>
</comment>
<dbReference type="NCBIfam" id="TIGR02727">
    <property type="entry name" value="MTHFS_bact"/>
    <property type="match status" value="1"/>
</dbReference>
<dbReference type="SUPFAM" id="SSF100950">
    <property type="entry name" value="NagB/RpiA/CoA transferase-like"/>
    <property type="match status" value="1"/>
</dbReference>
<reference evidence="6" key="1">
    <citation type="journal article" date="2011" name="Environ. Microbiol.">
        <title>Genomic insights into the metabolic potential of the polycyclic aromatic hydrocarbon degrading sulfate-reducing Deltaproteobacterium N47.</title>
        <authorList>
            <person name="Bergmann F."/>
            <person name="Selesi D."/>
            <person name="Weinmaier T."/>
            <person name="Tischler P."/>
            <person name="Rattei T."/>
            <person name="Meckenstock R.U."/>
        </authorList>
    </citation>
    <scope>NUCLEOTIDE SEQUENCE</scope>
</reference>
<feature type="binding site" evidence="4">
    <location>
        <begin position="8"/>
        <end position="12"/>
    </location>
    <ligand>
        <name>ATP</name>
        <dbReference type="ChEBI" id="CHEBI:30616"/>
    </ligand>
</feature>
<keyword evidence="2 4" id="KW-0547">Nucleotide-binding</keyword>
<evidence type="ECO:0000256" key="2">
    <source>
        <dbReference type="ARBA" id="ARBA00022741"/>
    </source>
</evidence>
<keyword evidence="5" id="KW-0460">Magnesium</keyword>
<evidence type="ECO:0000313" key="6">
    <source>
        <dbReference type="EMBL" id="CBX28704.1"/>
    </source>
</evidence>
<accession>E1YDR0</accession>
<protein>
    <recommendedName>
        <fullName evidence="5">5-formyltetrahydrofolate cyclo-ligase</fullName>
        <ecNumber evidence="5">6.3.3.2</ecNumber>
    </recommendedName>
</protein>
<dbReference type="InterPro" id="IPR024185">
    <property type="entry name" value="FTHF_cligase-like_sf"/>
</dbReference>
<proteinExistence type="inferred from homology"/>
<dbReference type="GO" id="GO:0030272">
    <property type="term" value="F:5-formyltetrahydrofolate cyclo-ligase activity"/>
    <property type="evidence" value="ECO:0007669"/>
    <property type="project" value="UniProtKB-EC"/>
</dbReference>
<dbReference type="Pfam" id="PF01812">
    <property type="entry name" value="5-FTHF_cyc-lig"/>
    <property type="match status" value="1"/>
</dbReference>
<dbReference type="PANTHER" id="PTHR23407:SF1">
    <property type="entry name" value="5-FORMYLTETRAHYDROFOLATE CYCLO-LIGASE"/>
    <property type="match status" value="1"/>
</dbReference>
<feature type="binding site" evidence="4">
    <location>
        <begin position="139"/>
        <end position="147"/>
    </location>
    <ligand>
        <name>ATP</name>
        <dbReference type="ChEBI" id="CHEBI:30616"/>
    </ligand>
</feature>
<evidence type="ECO:0000256" key="4">
    <source>
        <dbReference type="PIRSR" id="PIRSR006806-1"/>
    </source>
</evidence>
<dbReference type="InterPro" id="IPR037171">
    <property type="entry name" value="NagB/RpiA_transferase-like"/>
</dbReference>
<dbReference type="GO" id="GO:0005524">
    <property type="term" value="F:ATP binding"/>
    <property type="evidence" value="ECO:0007669"/>
    <property type="project" value="UniProtKB-KW"/>
</dbReference>
<comment type="catalytic activity">
    <reaction evidence="5">
        <text>(6S)-5-formyl-5,6,7,8-tetrahydrofolate + ATP = (6R)-5,10-methenyltetrahydrofolate + ADP + phosphate</text>
        <dbReference type="Rhea" id="RHEA:10488"/>
        <dbReference type="ChEBI" id="CHEBI:30616"/>
        <dbReference type="ChEBI" id="CHEBI:43474"/>
        <dbReference type="ChEBI" id="CHEBI:57455"/>
        <dbReference type="ChEBI" id="CHEBI:57457"/>
        <dbReference type="ChEBI" id="CHEBI:456216"/>
        <dbReference type="EC" id="6.3.3.2"/>
    </reaction>
</comment>
<keyword evidence="3 4" id="KW-0067">ATP-binding</keyword>
<feature type="binding site" evidence="4">
    <location>
        <position position="54"/>
    </location>
    <ligand>
        <name>substrate</name>
    </ligand>
</feature>
<dbReference type="EC" id="6.3.3.2" evidence="5"/>
<dbReference type="GO" id="GO:0009396">
    <property type="term" value="P:folic acid-containing compound biosynthetic process"/>
    <property type="evidence" value="ECO:0007669"/>
    <property type="project" value="TreeGrafter"/>
</dbReference>
<dbReference type="InterPro" id="IPR002698">
    <property type="entry name" value="FTHF_cligase"/>
</dbReference>
<sequence length="195" mass="22211">MEELRVKKLEIRNNISRNFNKLSSNNILKKTQSIEQRLFEFANFVEAKIALLYINSLYEVASNDIINISLNFNKIVVLPSFNRDKNEITLLKIEDLTTDLKLGENNTLEPDAETCKPIPIDFVEIAIIPGLAFDEKGGRVGSGDGLYDRLIPKLPPTARKVGLAYESQIIQHVPMESHDKQVDIIITEDRVIYRI</sequence>
<dbReference type="AlphaFoldDB" id="E1YDR0"/>
<dbReference type="GO" id="GO:0035999">
    <property type="term" value="P:tetrahydrofolate interconversion"/>
    <property type="evidence" value="ECO:0007669"/>
    <property type="project" value="TreeGrafter"/>
</dbReference>
<dbReference type="PANTHER" id="PTHR23407">
    <property type="entry name" value="ATPASE INHIBITOR/5-FORMYLTETRAHYDROFOLATE CYCLO-LIGASE"/>
    <property type="match status" value="1"/>
</dbReference>
<gene>
    <name evidence="6" type="ORF">N47_G40280</name>
</gene>
<evidence type="ECO:0000256" key="5">
    <source>
        <dbReference type="RuleBase" id="RU361279"/>
    </source>
</evidence>
<comment type="similarity">
    <text evidence="1 5">Belongs to the 5-formyltetrahydrofolate cyclo-ligase family.</text>
</comment>
<dbReference type="Gene3D" id="3.40.50.10420">
    <property type="entry name" value="NagB/RpiA/CoA transferase-like"/>
    <property type="match status" value="1"/>
</dbReference>
<name>E1YDR0_9BACT</name>
<evidence type="ECO:0000256" key="3">
    <source>
        <dbReference type="ARBA" id="ARBA00022840"/>
    </source>
</evidence>
<dbReference type="PIRSF" id="PIRSF006806">
    <property type="entry name" value="FTHF_cligase"/>
    <property type="match status" value="1"/>
</dbReference>
<evidence type="ECO:0000256" key="1">
    <source>
        <dbReference type="ARBA" id="ARBA00010638"/>
    </source>
</evidence>